<name>A0A4Y7TX68_COPMI</name>
<dbReference type="AlphaFoldDB" id="A0A4Y7TX68"/>
<dbReference type="STRING" id="71717.A0A4Y7TX68"/>
<dbReference type="SMART" id="SM00194">
    <property type="entry name" value="PTPc"/>
    <property type="match status" value="1"/>
</dbReference>
<dbReference type="SUPFAM" id="SSF52799">
    <property type="entry name" value="(Phosphotyrosine protein) phosphatases II"/>
    <property type="match status" value="1"/>
</dbReference>
<dbReference type="PROSITE" id="PS50056">
    <property type="entry name" value="TYR_PHOSPHATASE_2"/>
    <property type="match status" value="1"/>
</dbReference>
<evidence type="ECO:0000313" key="5">
    <source>
        <dbReference type="EMBL" id="TEB38773.1"/>
    </source>
</evidence>
<dbReference type="EMBL" id="QPFP01000002">
    <property type="protein sequence ID" value="TEB38773.1"/>
    <property type="molecule type" value="Genomic_DNA"/>
</dbReference>
<dbReference type="InterPro" id="IPR000242">
    <property type="entry name" value="PTP_cat"/>
</dbReference>
<dbReference type="PANTHER" id="PTHR19134">
    <property type="entry name" value="RECEPTOR-TYPE TYROSINE-PROTEIN PHOSPHATASE"/>
    <property type="match status" value="1"/>
</dbReference>
<sequence>MSTSKSTPDWLTAAYDGEYVRSVVQILTNRETKRDIARNSSRMSESGRGFLKSKPSADPTLAAHYSVQDGASNENSGRNRYYQLEPYDRNRATVPSGDPASGEGRYLNASWVLEKHGHKWWIASQAPLPNTAYTFLSLITQPVTRPPTSLLFPASYPSYPTTQVRTVVQLTNIVEGGRRKAHAYFPSTVGKYIIVPAEESDPSTYPAFKVTLLNLETIGEAHAVKSTISITPLSNPPPRNPENFDYMNLEENDDGQDKYGEDRDARVVFTHLLYTSWPDHGVPQDEDRISLHHFIRLADRINRDASLASYPPVNDGSGRLDPDPPIIVGCSAGVGRTGSFICLSSVLRQLGELPPPAFATPSAVIPPSVLGTLPDQFKCDLAAQEVDSLREQRQRMLDRQEQVVLMYEMLLDLFR</sequence>
<dbReference type="PRINTS" id="PR00700">
    <property type="entry name" value="PRTYPHPHTASE"/>
</dbReference>
<dbReference type="Pfam" id="PF00102">
    <property type="entry name" value="Y_phosphatase"/>
    <property type="match status" value="2"/>
</dbReference>
<evidence type="ECO:0000256" key="1">
    <source>
        <dbReference type="ARBA" id="ARBA00009649"/>
    </source>
</evidence>
<dbReference type="Gene3D" id="3.90.190.10">
    <property type="entry name" value="Protein tyrosine phosphatase superfamily"/>
    <property type="match status" value="1"/>
</dbReference>
<gene>
    <name evidence="5" type="ORF">FA13DRAFT_1724711</name>
</gene>
<dbReference type="Proteomes" id="UP000298030">
    <property type="component" value="Unassembled WGS sequence"/>
</dbReference>
<dbReference type="InterPro" id="IPR029021">
    <property type="entry name" value="Prot-tyrosine_phosphatase-like"/>
</dbReference>
<keyword evidence="6" id="KW-1185">Reference proteome</keyword>
<comment type="similarity">
    <text evidence="1">Belongs to the protein-tyrosine phosphatase family. Non-receptor class subfamily.</text>
</comment>
<feature type="domain" description="Tyrosine-protein phosphatase" evidence="3">
    <location>
        <begin position="74"/>
        <end position="413"/>
    </location>
</feature>
<dbReference type="InterPro" id="IPR003595">
    <property type="entry name" value="Tyr_Pase_cat"/>
</dbReference>
<evidence type="ECO:0000259" key="3">
    <source>
        <dbReference type="PROSITE" id="PS50055"/>
    </source>
</evidence>
<dbReference type="GO" id="GO:0004725">
    <property type="term" value="F:protein tyrosine phosphatase activity"/>
    <property type="evidence" value="ECO:0007669"/>
    <property type="project" value="InterPro"/>
</dbReference>
<dbReference type="PANTHER" id="PTHR19134:SF449">
    <property type="entry name" value="TYROSINE-PROTEIN PHOSPHATASE 1"/>
    <property type="match status" value="1"/>
</dbReference>
<dbReference type="InterPro" id="IPR000387">
    <property type="entry name" value="Tyr_Pase_dom"/>
</dbReference>
<protein>
    <submittedName>
        <fullName evidence="5">Protein-tyrosine phosphatase 2</fullName>
    </submittedName>
</protein>
<organism evidence="5 6">
    <name type="scientific">Coprinellus micaceus</name>
    <name type="common">Glistening ink-cap mushroom</name>
    <name type="synonym">Coprinus micaceus</name>
    <dbReference type="NCBI Taxonomy" id="71717"/>
    <lineage>
        <taxon>Eukaryota</taxon>
        <taxon>Fungi</taxon>
        <taxon>Dikarya</taxon>
        <taxon>Basidiomycota</taxon>
        <taxon>Agaricomycotina</taxon>
        <taxon>Agaricomycetes</taxon>
        <taxon>Agaricomycetidae</taxon>
        <taxon>Agaricales</taxon>
        <taxon>Agaricineae</taxon>
        <taxon>Psathyrellaceae</taxon>
        <taxon>Coprinellus</taxon>
    </lineage>
</organism>
<evidence type="ECO:0000256" key="2">
    <source>
        <dbReference type="SAM" id="MobiDB-lite"/>
    </source>
</evidence>
<accession>A0A4Y7TX68</accession>
<dbReference type="OrthoDB" id="10253954at2759"/>
<dbReference type="SMART" id="SM00404">
    <property type="entry name" value="PTPc_motif"/>
    <property type="match status" value="1"/>
</dbReference>
<dbReference type="CDD" id="cd00047">
    <property type="entry name" value="PTPc"/>
    <property type="match status" value="1"/>
</dbReference>
<dbReference type="PROSITE" id="PS50055">
    <property type="entry name" value="TYR_PHOSPHATASE_PTP"/>
    <property type="match status" value="1"/>
</dbReference>
<feature type="region of interest" description="Disordered" evidence="2">
    <location>
        <begin position="35"/>
        <end position="57"/>
    </location>
</feature>
<reference evidence="5 6" key="1">
    <citation type="journal article" date="2019" name="Nat. Ecol. Evol.">
        <title>Megaphylogeny resolves global patterns of mushroom evolution.</title>
        <authorList>
            <person name="Varga T."/>
            <person name="Krizsan K."/>
            <person name="Foldi C."/>
            <person name="Dima B."/>
            <person name="Sanchez-Garcia M."/>
            <person name="Sanchez-Ramirez S."/>
            <person name="Szollosi G.J."/>
            <person name="Szarkandi J.G."/>
            <person name="Papp V."/>
            <person name="Albert L."/>
            <person name="Andreopoulos W."/>
            <person name="Angelini C."/>
            <person name="Antonin V."/>
            <person name="Barry K.W."/>
            <person name="Bougher N.L."/>
            <person name="Buchanan P."/>
            <person name="Buyck B."/>
            <person name="Bense V."/>
            <person name="Catcheside P."/>
            <person name="Chovatia M."/>
            <person name="Cooper J."/>
            <person name="Damon W."/>
            <person name="Desjardin D."/>
            <person name="Finy P."/>
            <person name="Geml J."/>
            <person name="Haridas S."/>
            <person name="Hughes K."/>
            <person name="Justo A."/>
            <person name="Karasinski D."/>
            <person name="Kautmanova I."/>
            <person name="Kiss B."/>
            <person name="Kocsube S."/>
            <person name="Kotiranta H."/>
            <person name="LaButti K.M."/>
            <person name="Lechner B.E."/>
            <person name="Liimatainen K."/>
            <person name="Lipzen A."/>
            <person name="Lukacs Z."/>
            <person name="Mihaltcheva S."/>
            <person name="Morgado L.N."/>
            <person name="Niskanen T."/>
            <person name="Noordeloos M.E."/>
            <person name="Ohm R.A."/>
            <person name="Ortiz-Santana B."/>
            <person name="Ovrebo C."/>
            <person name="Racz N."/>
            <person name="Riley R."/>
            <person name="Savchenko A."/>
            <person name="Shiryaev A."/>
            <person name="Soop K."/>
            <person name="Spirin V."/>
            <person name="Szebenyi C."/>
            <person name="Tomsovsky M."/>
            <person name="Tulloss R.E."/>
            <person name="Uehling J."/>
            <person name="Grigoriev I.V."/>
            <person name="Vagvolgyi C."/>
            <person name="Papp T."/>
            <person name="Martin F.M."/>
            <person name="Miettinen O."/>
            <person name="Hibbett D.S."/>
            <person name="Nagy L.G."/>
        </authorList>
    </citation>
    <scope>NUCLEOTIDE SEQUENCE [LARGE SCALE GENOMIC DNA]</scope>
    <source>
        <strain evidence="5 6">FP101781</strain>
    </source>
</reference>
<feature type="domain" description="Tyrosine specific protein phosphatases" evidence="4">
    <location>
        <begin position="292"/>
        <end position="404"/>
    </location>
</feature>
<dbReference type="InterPro" id="IPR050348">
    <property type="entry name" value="Protein-Tyr_Phosphatase"/>
</dbReference>
<proteinExistence type="inferred from homology"/>
<evidence type="ECO:0000313" key="6">
    <source>
        <dbReference type="Proteomes" id="UP000298030"/>
    </source>
</evidence>
<evidence type="ECO:0000259" key="4">
    <source>
        <dbReference type="PROSITE" id="PS50056"/>
    </source>
</evidence>
<comment type="caution">
    <text evidence="5">The sequence shown here is derived from an EMBL/GenBank/DDBJ whole genome shotgun (WGS) entry which is preliminary data.</text>
</comment>